<reference evidence="1 2" key="1">
    <citation type="submission" date="2014-06" db="EMBL/GenBank/DDBJ databases">
        <authorList>
            <person name="Pfaffle P.K."/>
            <person name="Tobiason D.M."/>
            <person name="Arnold K."/>
            <person name="Ash A."/>
            <person name="Austin Q."/>
            <person name="Brahm K."/>
            <person name="Carberry B."/>
            <person name="Grant J."/>
            <person name="Leckie K."/>
            <person name="Meder A."/>
            <person name="Newsom A."/>
            <person name="Reinecke M."/>
            <person name="Rognrud K."/>
            <person name="Serrano M.G."/>
            <person name="Buck G."/>
            <person name="Lee V."/>
            <person name="Wang Y."/>
            <person name="Carvalho R."/>
            <person name="Voegtly L."/>
            <person name="Shi R."/>
            <person name="Duckworth R."/>
            <person name="Johnson A."/>
            <person name="Loviza R."/>
            <person name="Walstead R."/>
            <person name="Shah Z."/>
            <person name="Kiflezghi M."/>
            <person name="Wade K."/>
            <person name="Anders K.R."/>
            <person name="Braun M.A."/>
            <person name="Delesalle V.A."/>
            <person name="Hughes L.E."/>
            <person name="Ware V.C."/>
            <person name="Bradley K.W."/>
            <person name="Barker L.P."/>
            <person name="Asai D.J."/>
            <person name="Bowman C.A."/>
            <person name="Russell D.A."/>
            <person name="Pope W.H."/>
            <person name="Jacobs-Sera D."/>
            <person name="Hendrix R.W."/>
            <person name="Hatfull G.F."/>
        </authorList>
    </citation>
    <scope>NUCLEOTIDE SEQUENCE [LARGE SCALE GENOMIC DNA]</scope>
</reference>
<gene>
    <name evidence="1" type="ORF">PBI_LIZLEMON_27</name>
</gene>
<dbReference type="EMBL" id="KM101117">
    <property type="protein sequence ID" value="AIK68801.1"/>
    <property type="molecule type" value="Genomic_DNA"/>
</dbReference>
<protein>
    <submittedName>
        <fullName evidence="1">Tail assembly chaperone</fullName>
    </submittedName>
</protein>
<organism evidence="1 2">
    <name type="scientific">Mycobacterium phage LizLemon</name>
    <dbReference type="NCBI Taxonomy" id="1527533"/>
    <lineage>
        <taxon>Viruses</taxon>
        <taxon>Duplodnaviria</taxon>
        <taxon>Heunggongvirae</taxon>
        <taxon>Uroviricota</taxon>
        <taxon>Caudoviricetes</taxon>
        <taxon>Bclasvirinae</taxon>
        <taxon>Rosebushvirus</taxon>
        <taxon>Rosebushvirus rosebush</taxon>
    </lineage>
</organism>
<dbReference type="Proteomes" id="UP000230449">
    <property type="component" value="Segment"/>
</dbReference>
<accession>A0A076YJE4</accession>
<proteinExistence type="predicted"/>
<sequence length="142" mass="16066">MVQVSVRYEGFDYNPVGAAAQVGPILRRTHSSLTRQIANETRARVPVLTGHLGRSVREDPQVMVTPFHVSGGVTAHAKYAAAVHEGTRPHVIRAKHAQALHFWWRGREVFVRQVNHPGTRARPYLRNAGEAVVRRDRRIRVR</sequence>
<evidence type="ECO:0000313" key="2">
    <source>
        <dbReference type="Proteomes" id="UP000230449"/>
    </source>
</evidence>
<evidence type="ECO:0000313" key="1">
    <source>
        <dbReference type="EMBL" id="AIK68801.1"/>
    </source>
</evidence>
<name>A0A076YJE4_9CAUD</name>